<evidence type="ECO:0000313" key="2">
    <source>
        <dbReference type="Proteomes" id="UP001148786"/>
    </source>
</evidence>
<dbReference type="AlphaFoldDB" id="A0A9W8MQY4"/>
<protein>
    <submittedName>
        <fullName evidence="1">Uncharacterized protein</fullName>
    </submittedName>
</protein>
<accession>A0A9W8MQY4</accession>
<dbReference type="EMBL" id="JANKHO010001090">
    <property type="protein sequence ID" value="KAJ3503817.1"/>
    <property type="molecule type" value="Genomic_DNA"/>
</dbReference>
<comment type="caution">
    <text evidence="1">The sequence shown here is derived from an EMBL/GenBank/DDBJ whole genome shotgun (WGS) entry which is preliminary data.</text>
</comment>
<keyword evidence="2" id="KW-1185">Reference proteome</keyword>
<reference evidence="1" key="1">
    <citation type="submission" date="2022-07" db="EMBL/GenBank/DDBJ databases">
        <title>Genome Sequence of Agrocybe chaxingu.</title>
        <authorList>
            <person name="Buettner E."/>
        </authorList>
    </citation>
    <scope>NUCLEOTIDE SEQUENCE</scope>
    <source>
        <strain evidence="1">MP-N11</strain>
    </source>
</reference>
<name>A0A9W8MQY4_9AGAR</name>
<dbReference type="Proteomes" id="UP001148786">
    <property type="component" value="Unassembled WGS sequence"/>
</dbReference>
<organism evidence="1 2">
    <name type="scientific">Agrocybe chaxingu</name>
    <dbReference type="NCBI Taxonomy" id="84603"/>
    <lineage>
        <taxon>Eukaryota</taxon>
        <taxon>Fungi</taxon>
        <taxon>Dikarya</taxon>
        <taxon>Basidiomycota</taxon>
        <taxon>Agaricomycotina</taxon>
        <taxon>Agaricomycetes</taxon>
        <taxon>Agaricomycetidae</taxon>
        <taxon>Agaricales</taxon>
        <taxon>Agaricineae</taxon>
        <taxon>Strophariaceae</taxon>
        <taxon>Agrocybe</taxon>
    </lineage>
</organism>
<sequence>MNRDDSMPLPNFSREDRLLMMQPWMDKLMIVHPGESRERLAAFYGAQHGSLAAAAAAFTHVYKYFGTLKSDDPQPVSPPWGPTPSIGRQPYANEGGVVLLPLETTNYGLRFWPGDIGQHKICSLGFYDRRTNEPINTPARYTICADDFPEEHGSNILKSLEECYQVDLTRIRPGSQTYLVHQGMRISVYVDNERIASGIEVPKYSQRPHQ</sequence>
<evidence type="ECO:0000313" key="1">
    <source>
        <dbReference type="EMBL" id="KAJ3503817.1"/>
    </source>
</evidence>
<gene>
    <name evidence="1" type="ORF">NLJ89_g8261</name>
</gene>
<proteinExistence type="predicted"/>